<proteinExistence type="predicted"/>
<organism evidence="1 2">
    <name type="scientific">Helicobacter marmotae</name>
    <dbReference type="NCBI Taxonomy" id="152490"/>
    <lineage>
        <taxon>Bacteria</taxon>
        <taxon>Pseudomonadati</taxon>
        <taxon>Campylobacterota</taxon>
        <taxon>Epsilonproteobacteria</taxon>
        <taxon>Campylobacterales</taxon>
        <taxon>Helicobacteraceae</taxon>
        <taxon>Helicobacter</taxon>
    </lineage>
</organism>
<reference evidence="1 2" key="1">
    <citation type="submission" date="2018-04" db="EMBL/GenBank/DDBJ databases">
        <title>Novel Campyloabacter and Helicobacter Species and Strains.</title>
        <authorList>
            <person name="Mannion A.J."/>
            <person name="Shen Z."/>
            <person name="Fox J.G."/>
        </authorList>
    </citation>
    <scope>NUCLEOTIDE SEQUENCE [LARGE SCALE GENOMIC DNA]</scope>
    <source>
        <strain evidence="1 2">MIT 98-6070</strain>
    </source>
</reference>
<accession>A0A3D8I2T1</accession>
<gene>
    <name evidence="1" type="ORF">CQA63_07100</name>
</gene>
<comment type="caution">
    <text evidence="1">The sequence shown here is derived from an EMBL/GenBank/DDBJ whole genome shotgun (WGS) entry which is preliminary data.</text>
</comment>
<dbReference type="Proteomes" id="UP000256599">
    <property type="component" value="Unassembled WGS sequence"/>
</dbReference>
<name>A0A3D8I2T1_9HELI</name>
<sequence>MIVGYISHVSYIVSYIGECTIPPPPAAHTSHIFHILKDIFKANTPSYYKTLITPLTLQAKLGS</sequence>
<evidence type="ECO:0000313" key="2">
    <source>
        <dbReference type="Proteomes" id="UP000256599"/>
    </source>
</evidence>
<evidence type="ECO:0000313" key="1">
    <source>
        <dbReference type="EMBL" id="RDU59397.1"/>
    </source>
</evidence>
<dbReference type="EMBL" id="NXLR01000013">
    <property type="protein sequence ID" value="RDU59397.1"/>
    <property type="molecule type" value="Genomic_DNA"/>
</dbReference>
<protein>
    <submittedName>
        <fullName evidence="1">Uncharacterized protein</fullName>
    </submittedName>
</protein>
<keyword evidence="2" id="KW-1185">Reference proteome</keyword>
<dbReference type="AlphaFoldDB" id="A0A3D8I2T1"/>